<comment type="subunit">
    <text evidence="6">Homodimer.</text>
</comment>
<keyword evidence="4 6" id="KW-0457">Lysine biosynthesis</keyword>
<keyword evidence="5 6" id="KW-0456">Lyase</keyword>
<feature type="binding site" evidence="6">
    <location>
        <begin position="303"/>
        <end position="306"/>
    </location>
    <ligand>
        <name>pyridoxal 5'-phosphate</name>
        <dbReference type="ChEBI" id="CHEBI:597326"/>
    </ligand>
</feature>
<evidence type="ECO:0000313" key="11">
    <source>
        <dbReference type="Proteomes" id="UP001550628"/>
    </source>
</evidence>
<dbReference type="Gene3D" id="2.40.37.10">
    <property type="entry name" value="Lyase, Ornithine Decarboxylase, Chain A, domain 1"/>
    <property type="match status" value="1"/>
</dbReference>
<protein>
    <recommendedName>
        <fullName evidence="6 7">Diaminopimelate decarboxylase</fullName>
        <shortName evidence="6">DAP decarboxylase</shortName>
        <shortName evidence="6">DAPDC</shortName>
        <ecNumber evidence="6 7">4.1.1.20</ecNumber>
    </recommendedName>
</protein>
<dbReference type="RefSeq" id="WP_356953582.1">
    <property type="nucleotide sequence ID" value="NZ_JBEYBD010000001.1"/>
</dbReference>
<dbReference type="PANTHER" id="PTHR43727">
    <property type="entry name" value="DIAMINOPIMELATE DECARBOXYLASE"/>
    <property type="match status" value="1"/>
</dbReference>
<dbReference type="InterPro" id="IPR002986">
    <property type="entry name" value="DAP_deCOOHase_LysA"/>
</dbReference>
<dbReference type="Gene3D" id="3.20.20.10">
    <property type="entry name" value="Alanine racemase"/>
    <property type="match status" value="1"/>
</dbReference>
<evidence type="ECO:0000256" key="2">
    <source>
        <dbReference type="ARBA" id="ARBA00022793"/>
    </source>
</evidence>
<dbReference type="EC" id="4.1.1.20" evidence="6 7"/>
<comment type="caution">
    <text evidence="10">The sequence shown here is derived from an EMBL/GenBank/DDBJ whole genome shotgun (WGS) entry which is preliminary data.</text>
</comment>
<keyword evidence="3 6" id="KW-0663">Pyridoxal phosphate</keyword>
<dbReference type="HAMAP" id="MF_02120">
    <property type="entry name" value="LysA"/>
    <property type="match status" value="1"/>
</dbReference>
<dbReference type="Pfam" id="PF02784">
    <property type="entry name" value="Orn_Arg_deC_N"/>
    <property type="match status" value="1"/>
</dbReference>
<evidence type="ECO:0000256" key="3">
    <source>
        <dbReference type="ARBA" id="ARBA00022898"/>
    </source>
</evidence>
<dbReference type="PRINTS" id="PR01179">
    <property type="entry name" value="ODADCRBXLASE"/>
</dbReference>
<comment type="cofactor">
    <cofactor evidence="1 6 8">
        <name>pyridoxal 5'-phosphate</name>
        <dbReference type="ChEBI" id="CHEBI:597326"/>
    </cofactor>
</comment>
<evidence type="ECO:0000256" key="6">
    <source>
        <dbReference type="HAMAP-Rule" id="MF_02120"/>
    </source>
</evidence>
<dbReference type="InterPro" id="IPR009006">
    <property type="entry name" value="Ala_racemase/Decarboxylase_C"/>
</dbReference>
<feature type="binding site" evidence="6">
    <location>
        <position position="404"/>
    </location>
    <ligand>
        <name>pyridoxal 5'-phosphate</name>
        <dbReference type="ChEBI" id="CHEBI:597326"/>
    </ligand>
</feature>
<dbReference type="InterPro" id="IPR022644">
    <property type="entry name" value="De-COase2_N"/>
</dbReference>
<comment type="pathway">
    <text evidence="6 8">Amino-acid biosynthesis; L-lysine biosynthesis via DAP pathway; L-lysine from DL-2,6-diaminopimelate: step 1/1.</text>
</comment>
<evidence type="ECO:0000313" key="10">
    <source>
        <dbReference type="EMBL" id="MEU1951472.1"/>
    </source>
</evidence>
<dbReference type="NCBIfam" id="TIGR01048">
    <property type="entry name" value="lysA"/>
    <property type="match status" value="1"/>
</dbReference>
<accession>A0ABV2WKP8</accession>
<feature type="binding site" evidence="6">
    <location>
        <position position="404"/>
    </location>
    <ligand>
        <name>substrate</name>
    </ligand>
</feature>
<reference evidence="10 11" key="1">
    <citation type="submission" date="2024-06" db="EMBL/GenBank/DDBJ databases">
        <title>The Natural Products Discovery Center: Release of the First 8490 Sequenced Strains for Exploring Actinobacteria Biosynthetic Diversity.</title>
        <authorList>
            <person name="Kalkreuter E."/>
            <person name="Kautsar S.A."/>
            <person name="Yang D."/>
            <person name="Bader C.D."/>
            <person name="Teijaro C.N."/>
            <person name="Fluegel L."/>
            <person name="Davis C.M."/>
            <person name="Simpson J.R."/>
            <person name="Lauterbach L."/>
            <person name="Steele A.D."/>
            <person name="Gui C."/>
            <person name="Meng S."/>
            <person name="Li G."/>
            <person name="Viehrig K."/>
            <person name="Ye F."/>
            <person name="Su P."/>
            <person name="Kiefer A.F."/>
            <person name="Nichols A."/>
            <person name="Cepeda A.J."/>
            <person name="Yan W."/>
            <person name="Fan B."/>
            <person name="Jiang Y."/>
            <person name="Adhikari A."/>
            <person name="Zheng C.-J."/>
            <person name="Schuster L."/>
            <person name="Cowan T.M."/>
            <person name="Smanski M.J."/>
            <person name="Chevrette M.G."/>
            <person name="De Carvalho L.P.S."/>
            <person name="Shen B."/>
        </authorList>
    </citation>
    <scope>NUCLEOTIDE SEQUENCE [LARGE SCALE GENOMIC DNA]</scope>
    <source>
        <strain evidence="10 11">NPDC019708</strain>
    </source>
</reference>
<feature type="binding site" evidence="6">
    <location>
        <position position="261"/>
    </location>
    <ligand>
        <name>pyridoxal 5'-phosphate</name>
        <dbReference type="ChEBI" id="CHEBI:597326"/>
    </ligand>
</feature>
<feature type="domain" description="Orn/DAP/Arg decarboxylase 2 N-terminal" evidence="9">
    <location>
        <begin position="59"/>
        <end position="310"/>
    </location>
</feature>
<dbReference type="Proteomes" id="UP001550628">
    <property type="component" value="Unassembled WGS sequence"/>
</dbReference>
<dbReference type="PROSITE" id="PS00878">
    <property type="entry name" value="ODR_DC_2_1"/>
    <property type="match status" value="1"/>
</dbReference>
<proteinExistence type="inferred from homology"/>
<dbReference type="InterPro" id="IPR029066">
    <property type="entry name" value="PLP-binding_barrel"/>
</dbReference>
<dbReference type="InterPro" id="IPR000183">
    <property type="entry name" value="Orn/DAP/Arg_de-COase"/>
</dbReference>
<keyword evidence="11" id="KW-1185">Reference proteome</keyword>
<feature type="binding site" evidence="6">
    <location>
        <position position="347"/>
    </location>
    <ligand>
        <name>substrate</name>
    </ligand>
</feature>
<comment type="function">
    <text evidence="6">Specifically catalyzes the decarboxylation of meso-diaminopimelate (meso-DAP) to L-lysine.</text>
</comment>
<comment type="similarity">
    <text evidence="6">Belongs to the Orn/Lys/Arg decarboxylase class-II family. LysA subfamily.</text>
</comment>
<dbReference type="EMBL" id="JBEYBF010000003">
    <property type="protein sequence ID" value="MEU1951472.1"/>
    <property type="molecule type" value="Genomic_DNA"/>
</dbReference>
<feature type="binding site" evidence="6">
    <location>
        <position position="343"/>
    </location>
    <ligand>
        <name>substrate</name>
    </ligand>
</feature>
<organism evidence="10 11">
    <name type="scientific">Nocardia rhamnosiphila</name>
    <dbReference type="NCBI Taxonomy" id="426716"/>
    <lineage>
        <taxon>Bacteria</taxon>
        <taxon>Bacillati</taxon>
        <taxon>Actinomycetota</taxon>
        <taxon>Actinomycetes</taxon>
        <taxon>Mycobacteriales</taxon>
        <taxon>Nocardiaceae</taxon>
        <taxon>Nocardia</taxon>
    </lineage>
</organism>
<evidence type="ECO:0000256" key="5">
    <source>
        <dbReference type="ARBA" id="ARBA00023239"/>
    </source>
</evidence>
<dbReference type="PANTHER" id="PTHR43727:SF2">
    <property type="entry name" value="GROUP IV DECARBOXYLASE"/>
    <property type="match status" value="1"/>
</dbReference>
<evidence type="ECO:0000256" key="7">
    <source>
        <dbReference type="NCBIfam" id="TIGR01048"/>
    </source>
</evidence>
<keyword evidence="2 6" id="KW-0210">Decarboxylase</keyword>
<feature type="modified residue" description="N6-(pyridoxal phosphate)lysine" evidence="6">
    <location>
        <position position="82"/>
    </location>
</feature>
<gene>
    <name evidence="6 10" type="primary">lysA</name>
    <name evidence="10" type="ORF">ABZ510_06385</name>
</gene>
<evidence type="ECO:0000256" key="8">
    <source>
        <dbReference type="RuleBase" id="RU003738"/>
    </source>
</evidence>
<dbReference type="InterPro" id="IPR022653">
    <property type="entry name" value="De-COase2_pyr-phos_BS"/>
</dbReference>
<feature type="binding site" evidence="6">
    <location>
        <position position="375"/>
    </location>
    <ligand>
        <name>substrate</name>
    </ligand>
</feature>
<dbReference type="PRINTS" id="PR01181">
    <property type="entry name" value="DAPDCRBXLASE"/>
</dbReference>
<comment type="catalytic activity">
    <reaction evidence="6 8">
        <text>meso-2,6-diaminopimelate + H(+) = L-lysine + CO2</text>
        <dbReference type="Rhea" id="RHEA:15101"/>
        <dbReference type="ChEBI" id="CHEBI:15378"/>
        <dbReference type="ChEBI" id="CHEBI:16526"/>
        <dbReference type="ChEBI" id="CHEBI:32551"/>
        <dbReference type="ChEBI" id="CHEBI:57791"/>
        <dbReference type="EC" id="4.1.1.20"/>
    </reaction>
</comment>
<dbReference type="SUPFAM" id="SSF51419">
    <property type="entry name" value="PLP-binding barrel"/>
    <property type="match status" value="1"/>
</dbReference>
<name>A0ABV2WKP8_9NOCA</name>
<dbReference type="SUPFAM" id="SSF50621">
    <property type="entry name" value="Alanine racemase C-terminal domain-like"/>
    <property type="match status" value="1"/>
</dbReference>
<dbReference type="GO" id="GO:0008836">
    <property type="term" value="F:diaminopimelate decarboxylase activity"/>
    <property type="evidence" value="ECO:0007669"/>
    <property type="project" value="UniProtKB-EC"/>
</dbReference>
<evidence type="ECO:0000259" key="9">
    <source>
        <dbReference type="Pfam" id="PF02784"/>
    </source>
</evidence>
<feature type="binding site" evidence="6">
    <location>
        <position position="306"/>
    </location>
    <ligand>
        <name>substrate</name>
    </ligand>
</feature>
<keyword evidence="6" id="KW-0028">Amino-acid biosynthesis</keyword>
<dbReference type="CDD" id="cd06828">
    <property type="entry name" value="PLPDE_III_DapDC"/>
    <property type="match status" value="1"/>
</dbReference>
<sequence>MTLLETIPSLQPAIPPRLSPAIWPRGTEYDSEGRITVGGVALTEIADRFGTPAHVLDEAEVRASCRAYRKIFPDARVYYAGKALMIRAVVDWVSSEGLSIDVCSGGELAVALSAGVDARRLILHGAGRSCEELAAAVRCGAGRIVLDSLTDIALLAASAQRPQPVLLRLSPGIDVHGHPAVRTGVLDQKFGFPLGSDMAAEAVRRVLARPDLELVGLHCHLGSQIHDPDHYGEAVRRLVGEMAWIRREHGQLLTELDLGGGHAVAYRPGEAELNLVELAEIIDDALDAACARHRFPRPAIAMEPGRAIVARAGVTVYRVMSVKRIDGGTTLVTVDGGMNDNLRVALYGARYEPVVANRRPHGPWTTATVVGRYCEAGDILAREVRLPADLHPGDVLAVPCTGAYHHSLSTSYNCVGRPPLVAVRDGCPRELVRRETIADLLVRDVGR</sequence>
<evidence type="ECO:0000256" key="1">
    <source>
        <dbReference type="ARBA" id="ARBA00001933"/>
    </source>
</evidence>
<evidence type="ECO:0000256" key="4">
    <source>
        <dbReference type="ARBA" id="ARBA00023154"/>
    </source>
</evidence>